<dbReference type="PANTHER" id="PTHR30287:SF1">
    <property type="entry name" value="INNER MEMBRANE PROTEIN"/>
    <property type="match status" value="1"/>
</dbReference>
<feature type="transmembrane region" description="Helical" evidence="6">
    <location>
        <begin position="421"/>
        <end position="441"/>
    </location>
</feature>
<feature type="transmembrane region" description="Helical" evidence="6">
    <location>
        <begin position="721"/>
        <end position="742"/>
    </location>
</feature>
<keyword evidence="3 6" id="KW-0812">Transmembrane</keyword>
<keyword evidence="5 6" id="KW-0472">Membrane</keyword>
<dbReference type="STRING" id="471856.Jden_0110"/>
<dbReference type="EMBL" id="CP001706">
    <property type="protein sequence ID" value="ACV07785.1"/>
    <property type="molecule type" value="Genomic_DNA"/>
</dbReference>
<keyword evidence="9" id="KW-1185">Reference proteome</keyword>
<protein>
    <recommendedName>
        <fullName evidence="7">ABC3 transporter permease C-terminal domain-containing protein</fullName>
    </recommendedName>
</protein>
<evidence type="ECO:0000256" key="1">
    <source>
        <dbReference type="ARBA" id="ARBA00004651"/>
    </source>
</evidence>
<dbReference type="AlphaFoldDB" id="C7R5A7"/>
<evidence type="ECO:0000313" key="9">
    <source>
        <dbReference type="Proteomes" id="UP000000628"/>
    </source>
</evidence>
<evidence type="ECO:0000256" key="5">
    <source>
        <dbReference type="ARBA" id="ARBA00023136"/>
    </source>
</evidence>
<comment type="subcellular location">
    <subcellularLocation>
        <location evidence="1">Cell membrane</location>
        <topology evidence="1">Multi-pass membrane protein</topology>
    </subcellularLocation>
</comment>
<dbReference type="KEGG" id="jde:Jden_0110"/>
<feature type="domain" description="ABC3 transporter permease C-terminal" evidence="7">
    <location>
        <begin position="636"/>
        <end position="749"/>
    </location>
</feature>
<dbReference type="Pfam" id="PF02687">
    <property type="entry name" value="FtsX"/>
    <property type="match status" value="2"/>
</dbReference>
<dbReference type="PANTHER" id="PTHR30287">
    <property type="entry name" value="MEMBRANE COMPONENT OF PREDICTED ABC SUPERFAMILY METABOLITE UPTAKE TRANSPORTER"/>
    <property type="match status" value="1"/>
</dbReference>
<feature type="transmembrane region" description="Helical" evidence="6">
    <location>
        <begin position="300"/>
        <end position="325"/>
    </location>
</feature>
<feature type="transmembrane region" description="Helical" evidence="6">
    <location>
        <begin position="683"/>
        <end position="701"/>
    </location>
</feature>
<dbReference type="GO" id="GO:0005886">
    <property type="term" value="C:plasma membrane"/>
    <property type="evidence" value="ECO:0007669"/>
    <property type="project" value="UniProtKB-SubCell"/>
</dbReference>
<dbReference type="Proteomes" id="UP000000628">
    <property type="component" value="Chromosome"/>
</dbReference>
<feature type="transmembrane region" description="Helical" evidence="6">
    <location>
        <begin position="345"/>
        <end position="366"/>
    </location>
</feature>
<evidence type="ECO:0000313" key="8">
    <source>
        <dbReference type="EMBL" id="ACV07785.1"/>
    </source>
</evidence>
<evidence type="ECO:0000256" key="6">
    <source>
        <dbReference type="SAM" id="Phobius"/>
    </source>
</evidence>
<dbReference type="RefSeq" id="WP_012805890.1">
    <property type="nucleotide sequence ID" value="NC_013174.1"/>
</dbReference>
<evidence type="ECO:0000256" key="4">
    <source>
        <dbReference type="ARBA" id="ARBA00022989"/>
    </source>
</evidence>
<dbReference type="HOGENOM" id="CLU_005531_2_1_11"/>
<dbReference type="OrthoDB" id="5137249at2"/>
<keyword evidence="2" id="KW-1003">Cell membrane</keyword>
<organism evidence="8 9">
    <name type="scientific">Jonesia denitrificans (strain ATCC 14870 / DSM 20603 / BCRC 15368 / CIP 55.134 / JCM 11481 / NBRC 15587 / NCTC 10816 / Prevot 55134)</name>
    <name type="common">Listeria denitrificans</name>
    <dbReference type="NCBI Taxonomy" id="471856"/>
    <lineage>
        <taxon>Bacteria</taxon>
        <taxon>Bacillati</taxon>
        <taxon>Actinomycetota</taxon>
        <taxon>Actinomycetes</taxon>
        <taxon>Micrococcales</taxon>
        <taxon>Jonesiaceae</taxon>
        <taxon>Jonesia</taxon>
    </lineage>
</organism>
<evidence type="ECO:0000256" key="3">
    <source>
        <dbReference type="ARBA" id="ARBA00022692"/>
    </source>
</evidence>
<keyword evidence="4 6" id="KW-1133">Transmembrane helix</keyword>
<evidence type="ECO:0000259" key="7">
    <source>
        <dbReference type="Pfam" id="PF02687"/>
    </source>
</evidence>
<sequence>MMMLFTKKLRRDLAEHWTQFVAVAVMAALSVLIFSGLEGGWRGIDTHRDKFAHDNGLPTLWVGVRDLTDEDVARIDHQVGVIHTQLVTSTMVEHDDSDLLLSSWEPGSRINVPQVTAGHPIDDASGVWLDDAYADTHGVTPGDTLTVTTPAGGMDITVQGLIIQPDKMAYTGRGFVAPDRQAHGYGVASADILTELTGHGAVEHSLTLVAEPQRQHAVEQHIREALGDRLISLTDRDHHPHVATVFERANQIRSLSILFSSLFVLVALLSIFTSVRRLTDIQRTEVATLRALGHSHTVISVYYTVVGIVAVAVGCGVGVALAPVLSRYVLTTQQGSFSLPTWEPTWSWVSALVPVALLGACVVASWTATLPMRTMTPAEGMRPSIGRARRAPLERWPRVWEQLTYGDRWAIRDAMTNPVRVLMGIVAAMGAMMLLFAGFGMPDTLTNQVRLTYDEQYQYSALVGVAPQATETTRRFVEATSGTGQWMAQQAVTLSPDATPDTLTVLDDGTLFQVHTEQGEAITLDDAVVITEHAASRHDVTAGDDLTLTFLNGDSTTVTITHVVPLSEPQGVIMSDTTWRTLGHTFTPTTYLTQHTPPGELQENSAVTSVITIAEQRANAHTLINSLTSVFTLMKLFAVGLTMVVLYNLGALSFTERIRDYATLRVLGFHHSELRSFASRENVFTTLSGWLLGIPAGWWFLNRYVGLFTTDRAAYQPSLSMLSFTLASAMTIMFALTATLLLTRRISGIDMTSALKGVE</sequence>
<feature type="domain" description="ABC3 transporter permease C-terminal" evidence="7">
    <location>
        <begin position="257"/>
        <end position="377"/>
    </location>
</feature>
<reference evidence="8 9" key="1">
    <citation type="journal article" date="2009" name="Stand. Genomic Sci.">
        <title>Complete genome sequence of Jonesia denitrificans type strain (Prevot 55134).</title>
        <authorList>
            <person name="Pukall R."/>
            <person name="Gehrich-Schroter G."/>
            <person name="Lapidus A."/>
            <person name="Nolan M."/>
            <person name="Glavina Del Rio T."/>
            <person name="Lucas S."/>
            <person name="Chen F."/>
            <person name="Tice H."/>
            <person name="Pitluck S."/>
            <person name="Cheng J.F."/>
            <person name="Copeland A."/>
            <person name="Saunders E."/>
            <person name="Brettin T."/>
            <person name="Detter J.C."/>
            <person name="Bruce D."/>
            <person name="Goodwin L."/>
            <person name="Pati A."/>
            <person name="Ivanova N."/>
            <person name="Mavromatis K."/>
            <person name="Ovchinnikova G."/>
            <person name="Chen A."/>
            <person name="Palaniappan K."/>
            <person name="Land M."/>
            <person name="Hauser L."/>
            <person name="Chang Y.J."/>
            <person name="Jeffries C.D."/>
            <person name="Chain P."/>
            <person name="Goker M."/>
            <person name="Bristow J."/>
            <person name="Eisen J.A."/>
            <person name="Markowitz V."/>
            <person name="Hugenholtz P."/>
            <person name="Kyrpides N.C."/>
            <person name="Klenk H.P."/>
            <person name="Han C."/>
        </authorList>
    </citation>
    <scope>NUCLEOTIDE SEQUENCE [LARGE SCALE GENOMIC DNA]</scope>
    <source>
        <strain evidence="9">ATCC 14870 / DSM 20603 / BCRC 15368 / CIP 55.134 / JCM 11481 / NBRC 15587 / NCTC 10816 / Prevot 55134</strain>
    </source>
</reference>
<gene>
    <name evidence="8" type="ordered locus">Jden_0110</name>
</gene>
<feature type="transmembrane region" description="Helical" evidence="6">
    <location>
        <begin position="257"/>
        <end position="279"/>
    </location>
</feature>
<proteinExistence type="predicted"/>
<feature type="transmembrane region" description="Helical" evidence="6">
    <location>
        <begin position="20"/>
        <end position="41"/>
    </location>
</feature>
<dbReference type="eggNOG" id="COG0577">
    <property type="taxonomic scope" value="Bacteria"/>
</dbReference>
<dbReference type="InterPro" id="IPR003838">
    <property type="entry name" value="ABC3_permease_C"/>
</dbReference>
<dbReference type="InterPro" id="IPR038766">
    <property type="entry name" value="Membrane_comp_ABC_pdt"/>
</dbReference>
<feature type="transmembrane region" description="Helical" evidence="6">
    <location>
        <begin position="627"/>
        <end position="649"/>
    </location>
</feature>
<evidence type="ECO:0000256" key="2">
    <source>
        <dbReference type="ARBA" id="ARBA00022475"/>
    </source>
</evidence>
<name>C7R5A7_JONDD</name>
<accession>C7R5A7</accession>